<dbReference type="PROSITE" id="PS50920">
    <property type="entry name" value="SOLCAR"/>
    <property type="match status" value="1"/>
</dbReference>
<comment type="similarity">
    <text evidence="2 9">Belongs to the mitochondrial carrier (TC 2.A.29) family.</text>
</comment>
<evidence type="ECO:0000256" key="4">
    <source>
        <dbReference type="ARBA" id="ARBA00022692"/>
    </source>
</evidence>
<dbReference type="GO" id="GO:0055085">
    <property type="term" value="P:transmembrane transport"/>
    <property type="evidence" value="ECO:0007669"/>
    <property type="project" value="InterPro"/>
</dbReference>
<proteinExistence type="inferred from homology"/>
<reference evidence="11" key="1">
    <citation type="submission" date="2016-11" db="UniProtKB">
        <authorList>
            <consortium name="WormBaseParasite"/>
        </authorList>
    </citation>
    <scope>IDENTIFICATION</scope>
</reference>
<evidence type="ECO:0000256" key="5">
    <source>
        <dbReference type="ARBA" id="ARBA00022737"/>
    </source>
</evidence>
<keyword evidence="7 8" id="KW-0472">Membrane</keyword>
<evidence type="ECO:0000256" key="9">
    <source>
        <dbReference type="RuleBase" id="RU000488"/>
    </source>
</evidence>
<dbReference type="InterPro" id="IPR023395">
    <property type="entry name" value="MCP_dom_sf"/>
</dbReference>
<dbReference type="GO" id="GO:0006862">
    <property type="term" value="P:nucleotide transport"/>
    <property type="evidence" value="ECO:0007669"/>
    <property type="project" value="InterPro"/>
</dbReference>
<dbReference type="WBParaSite" id="Hba_08643">
    <property type="protein sequence ID" value="Hba_08643"/>
    <property type="gene ID" value="Hba_08643"/>
</dbReference>
<dbReference type="Pfam" id="PF00153">
    <property type="entry name" value="Mito_carr"/>
    <property type="match status" value="2"/>
</dbReference>
<dbReference type="InterPro" id="IPR018108">
    <property type="entry name" value="MCP_transmembrane"/>
</dbReference>
<feature type="repeat" description="Solcar" evidence="8">
    <location>
        <begin position="6"/>
        <end position="100"/>
    </location>
</feature>
<evidence type="ECO:0000313" key="11">
    <source>
        <dbReference type="WBParaSite" id="Hba_08643"/>
    </source>
</evidence>
<dbReference type="PANTHER" id="PTHR45683">
    <property type="entry name" value="MITOCHONDRIAL NICOTINAMIDE ADENINE DINUCLEOTIDE TRANSPORTER 1-RELATED-RELATED"/>
    <property type="match status" value="1"/>
</dbReference>
<evidence type="ECO:0000256" key="8">
    <source>
        <dbReference type="PROSITE-ProRule" id="PRU00282"/>
    </source>
</evidence>
<evidence type="ECO:0000256" key="2">
    <source>
        <dbReference type="ARBA" id="ARBA00006375"/>
    </source>
</evidence>
<protein>
    <submittedName>
        <fullName evidence="11">Mitochondrial carrier protein</fullName>
    </submittedName>
</protein>
<accession>A0A1I7WU36</accession>
<dbReference type="InterPro" id="IPR044712">
    <property type="entry name" value="SLC25A32-like"/>
</dbReference>
<dbReference type="AlphaFoldDB" id="A0A1I7WU36"/>
<keyword evidence="5" id="KW-0677">Repeat</keyword>
<evidence type="ECO:0000256" key="3">
    <source>
        <dbReference type="ARBA" id="ARBA00022448"/>
    </source>
</evidence>
<keyword evidence="3 9" id="KW-0813">Transport</keyword>
<evidence type="ECO:0000313" key="10">
    <source>
        <dbReference type="Proteomes" id="UP000095283"/>
    </source>
</evidence>
<comment type="subcellular location">
    <subcellularLocation>
        <location evidence="1">Membrane</location>
        <topology evidence="1">Multi-pass membrane protein</topology>
    </subcellularLocation>
</comment>
<dbReference type="Gene3D" id="1.50.40.10">
    <property type="entry name" value="Mitochondrial carrier domain"/>
    <property type="match status" value="1"/>
</dbReference>
<dbReference type="Proteomes" id="UP000095283">
    <property type="component" value="Unplaced"/>
</dbReference>
<organism evidence="10 11">
    <name type="scientific">Heterorhabditis bacteriophora</name>
    <name type="common">Entomopathogenic nematode worm</name>
    <dbReference type="NCBI Taxonomy" id="37862"/>
    <lineage>
        <taxon>Eukaryota</taxon>
        <taxon>Metazoa</taxon>
        <taxon>Ecdysozoa</taxon>
        <taxon>Nematoda</taxon>
        <taxon>Chromadorea</taxon>
        <taxon>Rhabditida</taxon>
        <taxon>Rhabditina</taxon>
        <taxon>Rhabditomorpha</taxon>
        <taxon>Strongyloidea</taxon>
        <taxon>Heterorhabditidae</taxon>
        <taxon>Heterorhabditis</taxon>
    </lineage>
</organism>
<dbReference type="GO" id="GO:0016020">
    <property type="term" value="C:membrane"/>
    <property type="evidence" value="ECO:0007669"/>
    <property type="project" value="UniProtKB-SubCell"/>
</dbReference>
<name>A0A1I7WU36_HETBA</name>
<evidence type="ECO:0000256" key="7">
    <source>
        <dbReference type="ARBA" id="ARBA00023136"/>
    </source>
</evidence>
<keyword evidence="6" id="KW-1133">Transmembrane helix</keyword>
<evidence type="ECO:0000256" key="1">
    <source>
        <dbReference type="ARBA" id="ARBA00004141"/>
    </source>
</evidence>
<keyword evidence="4 8" id="KW-0812">Transmembrane</keyword>
<evidence type="ECO:0000256" key="6">
    <source>
        <dbReference type="ARBA" id="ARBA00022989"/>
    </source>
</evidence>
<keyword evidence="10" id="KW-1185">Reference proteome</keyword>
<dbReference type="SUPFAM" id="SSF103506">
    <property type="entry name" value="Mitochondrial carrier"/>
    <property type="match status" value="1"/>
</dbReference>
<sequence>MNLSLLSKYDHLIGGLSGGLVSTAVCHPMDLLKIRYSGRNPLCLQYESNCSKRYAGMIDCLSKIAKEEGLKGLYRGFIPGLIGTSHGALQFMVYNKMKDIKYTARGLAKESQLDHNVVNRGVWHTMNVTLTNEGIYGLYKGCLMANLRQLPAAVVTFLTYENVRHYIKKLS</sequence>